<name>A0A7J8DXZ7_ROUAE</name>
<dbReference type="EMBL" id="JACASE010000011">
    <property type="protein sequence ID" value="KAF6427945.1"/>
    <property type="molecule type" value="Genomic_DNA"/>
</dbReference>
<proteinExistence type="predicted"/>
<comment type="caution">
    <text evidence="1">The sequence shown here is derived from an EMBL/GenBank/DDBJ whole genome shotgun (WGS) entry which is preliminary data.</text>
</comment>
<reference evidence="1 2" key="1">
    <citation type="journal article" date="2020" name="Nature">
        <title>Six reference-quality genomes reveal evolution of bat adaptations.</title>
        <authorList>
            <person name="Jebb D."/>
            <person name="Huang Z."/>
            <person name="Pippel M."/>
            <person name="Hughes G.M."/>
            <person name="Lavrichenko K."/>
            <person name="Devanna P."/>
            <person name="Winkler S."/>
            <person name="Jermiin L.S."/>
            <person name="Skirmuntt E.C."/>
            <person name="Katzourakis A."/>
            <person name="Burkitt-Gray L."/>
            <person name="Ray D.A."/>
            <person name="Sullivan K.A.M."/>
            <person name="Roscito J.G."/>
            <person name="Kirilenko B.M."/>
            <person name="Davalos L.M."/>
            <person name="Corthals A.P."/>
            <person name="Power M.L."/>
            <person name="Jones G."/>
            <person name="Ransome R.D."/>
            <person name="Dechmann D.K.N."/>
            <person name="Locatelli A.G."/>
            <person name="Puechmaille S.J."/>
            <person name="Fedrigo O."/>
            <person name="Jarvis E.D."/>
            <person name="Hiller M."/>
            <person name="Vernes S.C."/>
            <person name="Myers E.W."/>
            <person name="Teeling E.C."/>
        </authorList>
    </citation>
    <scope>NUCLEOTIDE SEQUENCE [LARGE SCALE GENOMIC DNA]</scope>
    <source>
        <strain evidence="1">MRouAeg1</strain>
        <tissue evidence="1">Muscle</tissue>
    </source>
</reference>
<evidence type="ECO:0000313" key="1">
    <source>
        <dbReference type="EMBL" id="KAF6427945.1"/>
    </source>
</evidence>
<keyword evidence="2" id="KW-1185">Reference proteome</keyword>
<protein>
    <submittedName>
        <fullName evidence="1">Uncharacterized protein</fullName>
    </submittedName>
</protein>
<sequence length="170" mass="19422">MLVAEREKLKDKLVNQLRENAEIQETMTPTRDHPRGVPGWAITLQMKTDWSGDSRRSSPVKQTIAVKEIYQGCLMGPWRMRDTRNRLSPRRALLLSVNHSGLTQMYIHLTSILQTTGHHQICCHPSSRPPGIHHTDCLTPDSYRSGPNPGLRMQNWFSSIPYLLAKCNEP</sequence>
<organism evidence="1 2">
    <name type="scientific">Rousettus aegyptiacus</name>
    <name type="common">Egyptian fruit bat</name>
    <name type="synonym">Pteropus aegyptiacus</name>
    <dbReference type="NCBI Taxonomy" id="9407"/>
    <lineage>
        <taxon>Eukaryota</taxon>
        <taxon>Metazoa</taxon>
        <taxon>Chordata</taxon>
        <taxon>Craniata</taxon>
        <taxon>Vertebrata</taxon>
        <taxon>Euteleostomi</taxon>
        <taxon>Mammalia</taxon>
        <taxon>Eutheria</taxon>
        <taxon>Laurasiatheria</taxon>
        <taxon>Chiroptera</taxon>
        <taxon>Yinpterochiroptera</taxon>
        <taxon>Pteropodoidea</taxon>
        <taxon>Pteropodidae</taxon>
        <taxon>Rousettinae</taxon>
        <taxon>Rousettus</taxon>
    </lineage>
</organism>
<gene>
    <name evidence="1" type="ORF">HJG63_008408</name>
</gene>
<dbReference type="AlphaFoldDB" id="A0A7J8DXZ7"/>
<accession>A0A7J8DXZ7</accession>
<dbReference type="Proteomes" id="UP000593571">
    <property type="component" value="Unassembled WGS sequence"/>
</dbReference>
<evidence type="ECO:0000313" key="2">
    <source>
        <dbReference type="Proteomes" id="UP000593571"/>
    </source>
</evidence>